<organism evidence="2 3">
    <name type="scientific">Rotaria socialis</name>
    <dbReference type="NCBI Taxonomy" id="392032"/>
    <lineage>
        <taxon>Eukaryota</taxon>
        <taxon>Metazoa</taxon>
        <taxon>Spiralia</taxon>
        <taxon>Gnathifera</taxon>
        <taxon>Rotifera</taxon>
        <taxon>Eurotatoria</taxon>
        <taxon>Bdelloidea</taxon>
        <taxon>Philodinida</taxon>
        <taxon>Philodinidae</taxon>
        <taxon>Rotaria</taxon>
    </lineage>
</organism>
<accession>A0A822FQB1</accession>
<dbReference type="AlphaFoldDB" id="A0A822FQB1"/>
<proteinExistence type="predicted"/>
<dbReference type="Proteomes" id="UP000663848">
    <property type="component" value="Unassembled WGS sequence"/>
</dbReference>
<evidence type="ECO:0000313" key="1">
    <source>
        <dbReference type="EMBL" id="CAF5089895.1"/>
    </source>
</evidence>
<dbReference type="EMBL" id="CAJOBR010067859">
    <property type="protein sequence ID" value="CAF5089895.1"/>
    <property type="molecule type" value="Genomic_DNA"/>
</dbReference>
<gene>
    <name evidence="1" type="ORF">QYT958_LOCUS44293</name>
    <name evidence="2" type="ORF">QYT958_LOCUS47267</name>
</gene>
<evidence type="ECO:0000313" key="3">
    <source>
        <dbReference type="Proteomes" id="UP000663848"/>
    </source>
</evidence>
<feature type="non-terminal residue" evidence="2">
    <location>
        <position position="58"/>
    </location>
</feature>
<comment type="caution">
    <text evidence="2">The sequence shown here is derived from an EMBL/GenBank/DDBJ whole genome shotgun (WGS) entry which is preliminary data.</text>
</comment>
<protein>
    <submittedName>
        <fullName evidence="2">Uncharacterized protein</fullName>
    </submittedName>
</protein>
<dbReference type="EMBL" id="CAJOBR010087992">
    <property type="protein sequence ID" value="CAF5135900.1"/>
    <property type="molecule type" value="Genomic_DNA"/>
</dbReference>
<evidence type="ECO:0000313" key="2">
    <source>
        <dbReference type="EMBL" id="CAF5135900.1"/>
    </source>
</evidence>
<reference evidence="2" key="1">
    <citation type="submission" date="2021-02" db="EMBL/GenBank/DDBJ databases">
        <authorList>
            <person name="Nowell W R."/>
        </authorList>
    </citation>
    <scope>NUCLEOTIDE SEQUENCE</scope>
</reference>
<sequence>MESSPRAASFIVNDLEQRLQNLYTTRVHDDQTLNNLESLLNDCSKHLTNLISSADPTL</sequence>
<name>A0A822FQB1_9BILA</name>
<feature type="non-terminal residue" evidence="2">
    <location>
        <position position="1"/>
    </location>
</feature>